<evidence type="ECO:0000256" key="6">
    <source>
        <dbReference type="ARBA" id="ARBA00023033"/>
    </source>
</evidence>
<evidence type="ECO:0000256" key="4">
    <source>
        <dbReference type="ARBA" id="ARBA00023002"/>
    </source>
</evidence>
<dbReference type="GO" id="GO:0005506">
    <property type="term" value="F:iron ion binding"/>
    <property type="evidence" value="ECO:0007669"/>
    <property type="project" value="InterPro"/>
</dbReference>
<dbReference type="CDD" id="cd11032">
    <property type="entry name" value="P450_EryK-like"/>
    <property type="match status" value="1"/>
</dbReference>
<gene>
    <name evidence="9" type="primary">yjiB</name>
    <name evidence="9" type="ORF">NVIE_019280</name>
</gene>
<reference evidence="9 10" key="1">
    <citation type="journal article" date="2014" name="Int. J. Syst. Evol. Microbiol.">
        <title>Nitrososphaera viennensis gen. nov., sp. nov., an aerobic and mesophilic, ammonia-oxidizing archaeon from soil and a member of the archaeal phylum Thaumarchaeota.</title>
        <authorList>
            <person name="Stieglmeier M."/>
            <person name="Klingl A."/>
            <person name="Alves R.J."/>
            <person name="Rittmann S.K."/>
            <person name="Melcher M."/>
            <person name="Leisch N."/>
            <person name="Schleper C."/>
        </authorList>
    </citation>
    <scope>NUCLEOTIDE SEQUENCE [LARGE SCALE GENOMIC DNA]</scope>
    <source>
        <strain evidence="9">EN76</strain>
    </source>
</reference>
<comment type="similarity">
    <text evidence="1 7">Belongs to the cytochrome P450 family.</text>
</comment>
<sequence>MRKSNPVEYNDKADLWNAYRYDDVKKILTNHVDFSSDFTKASPPLPPSSSSSSSSAPRPTQSQEGPFRRTLISTDPPLHRYLRGTISSAFSATTIERLEPRIRDIANDMIDKVIEKGSMDLVRDFSYPLPVTVIAELLGIPSKDRDLFKRWADELLKSIDEAVETGGRRNNDKMQQLQKEMDDYFLNVIAEKRKKPGQDLVTQLINAETDKIKLSQDDILSFCALLLQAGHLTTVNLINNCMWSLLEHPQQLVKLKNNLSSLLTSAIEETLRYRSPVQALVRFATKDVQVGGRTIKSGQRIIPWIGSANRDEAVFGNPEEFDITRGPNPHIAFGAGIHLCLGAPLARLESHVAMEILLSRLQDLEFGDDPRNFEPIDGSLFLYGVKSLPLLFKARQH</sequence>
<dbReference type="InterPro" id="IPR036396">
    <property type="entry name" value="Cyt_P450_sf"/>
</dbReference>
<evidence type="ECO:0000256" key="8">
    <source>
        <dbReference type="SAM" id="MobiDB-lite"/>
    </source>
</evidence>
<dbReference type="GO" id="GO:0020037">
    <property type="term" value="F:heme binding"/>
    <property type="evidence" value="ECO:0007669"/>
    <property type="project" value="InterPro"/>
</dbReference>
<keyword evidence="10" id="KW-1185">Reference proteome</keyword>
<evidence type="ECO:0000313" key="10">
    <source>
        <dbReference type="Proteomes" id="UP000027093"/>
    </source>
</evidence>
<dbReference type="PANTHER" id="PTHR46696:SF1">
    <property type="entry name" value="CYTOCHROME P450 YJIB-RELATED"/>
    <property type="match status" value="1"/>
</dbReference>
<dbReference type="KEGG" id="nvn:NVIE_019280"/>
<evidence type="ECO:0000256" key="5">
    <source>
        <dbReference type="ARBA" id="ARBA00023004"/>
    </source>
</evidence>
<dbReference type="InterPro" id="IPR002397">
    <property type="entry name" value="Cyt_P450_B"/>
</dbReference>
<dbReference type="HOGENOM" id="CLU_033716_0_2_2"/>
<accession>A0A060HSP4</accession>
<keyword evidence="6 7" id="KW-0503">Monooxygenase</keyword>
<dbReference type="PANTHER" id="PTHR46696">
    <property type="entry name" value="P450, PUTATIVE (EUROFUNG)-RELATED"/>
    <property type="match status" value="1"/>
</dbReference>
<dbReference type="STRING" id="926571.NVIE_019280"/>
<dbReference type="RefSeq" id="WP_227717319.1">
    <property type="nucleotide sequence ID" value="NZ_CP007536.1"/>
</dbReference>
<evidence type="ECO:0000313" key="9">
    <source>
        <dbReference type="EMBL" id="AIC16187.1"/>
    </source>
</evidence>
<feature type="region of interest" description="Disordered" evidence="8">
    <location>
        <begin position="36"/>
        <end position="72"/>
    </location>
</feature>
<name>A0A060HSP4_9ARCH</name>
<dbReference type="EC" id="1.14.-.-" evidence="9"/>
<keyword evidence="2 7" id="KW-0349">Heme</keyword>
<keyword evidence="4 7" id="KW-0560">Oxidoreductase</keyword>
<dbReference type="GO" id="GO:0016705">
    <property type="term" value="F:oxidoreductase activity, acting on paired donors, with incorporation or reduction of molecular oxygen"/>
    <property type="evidence" value="ECO:0007669"/>
    <property type="project" value="InterPro"/>
</dbReference>
<evidence type="ECO:0000256" key="1">
    <source>
        <dbReference type="ARBA" id="ARBA00010617"/>
    </source>
</evidence>
<dbReference type="GO" id="GO:0004497">
    <property type="term" value="F:monooxygenase activity"/>
    <property type="evidence" value="ECO:0007669"/>
    <property type="project" value="UniProtKB-KW"/>
</dbReference>
<evidence type="ECO:0000256" key="2">
    <source>
        <dbReference type="ARBA" id="ARBA00022617"/>
    </source>
</evidence>
<feature type="compositionally biased region" description="Low complexity" evidence="8">
    <location>
        <begin position="48"/>
        <end position="59"/>
    </location>
</feature>
<dbReference type="FunFam" id="1.10.630.10:FF:000018">
    <property type="entry name" value="Cytochrome P450 monooxygenase"/>
    <property type="match status" value="1"/>
</dbReference>
<dbReference type="InterPro" id="IPR017972">
    <property type="entry name" value="Cyt_P450_CS"/>
</dbReference>
<evidence type="ECO:0000256" key="7">
    <source>
        <dbReference type="RuleBase" id="RU000461"/>
    </source>
</evidence>
<protein>
    <submittedName>
        <fullName evidence="9">Putative cytochrome P450 YjiB</fullName>
        <ecNumber evidence="9">1.14.-.-</ecNumber>
    </submittedName>
</protein>
<evidence type="ECO:0000256" key="3">
    <source>
        <dbReference type="ARBA" id="ARBA00022723"/>
    </source>
</evidence>
<dbReference type="Gene3D" id="1.10.630.10">
    <property type="entry name" value="Cytochrome P450"/>
    <property type="match status" value="1"/>
</dbReference>
<dbReference type="Proteomes" id="UP000027093">
    <property type="component" value="Chromosome"/>
</dbReference>
<dbReference type="Pfam" id="PF00067">
    <property type="entry name" value="p450"/>
    <property type="match status" value="1"/>
</dbReference>
<dbReference type="InterPro" id="IPR001128">
    <property type="entry name" value="Cyt_P450"/>
</dbReference>
<proteinExistence type="inferred from homology"/>
<dbReference type="AlphaFoldDB" id="A0A060HSP4"/>
<organism evidence="9 10">
    <name type="scientific">Nitrososphaera viennensis EN76</name>
    <dbReference type="NCBI Taxonomy" id="926571"/>
    <lineage>
        <taxon>Archaea</taxon>
        <taxon>Nitrososphaerota</taxon>
        <taxon>Nitrososphaeria</taxon>
        <taxon>Nitrososphaerales</taxon>
        <taxon>Nitrososphaeraceae</taxon>
        <taxon>Nitrososphaera</taxon>
    </lineage>
</organism>
<dbReference type="SUPFAM" id="SSF48264">
    <property type="entry name" value="Cytochrome P450"/>
    <property type="match status" value="1"/>
</dbReference>
<keyword evidence="5 7" id="KW-0408">Iron</keyword>
<dbReference type="PROSITE" id="PS00086">
    <property type="entry name" value="CYTOCHROME_P450"/>
    <property type="match status" value="1"/>
</dbReference>
<keyword evidence="3 7" id="KW-0479">Metal-binding</keyword>
<dbReference type="GeneID" id="74947180"/>
<dbReference type="PRINTS" id="PR00359">
    <property type="entry name" value="BP450"/>
</dbReference>
<dbReference type="EMBL" id="CP007536">
    <property type="protein sequence ID" value="AIC16187.1"/>
    <property type="molecule type" value="Genomic_DNA"/>
</dbReference>